<dbReference type="InterPro" id="IPR056924">
    <property type="entry name" value="SH3_Tf2-1"/>
</dbReference>
<keyword evidence="2" id="KW-1185">Reference proteome</keyword>
<feature type="domain" description="Tf2-1-like SH3-like" evidence="1">
    <location>
        <begin position="32"/>
        <end position="79"/>
    </location>
</feature>
<sequence length="155" mass="17764">MVKPRGRVVGLQGSAQGRCDEEVEPSAGLKQRRVEQLSPLFVGPFEILECVGLVAYRLALPPSLARMHNIFHVFMLRKYFSDPSHVISPTTIQLREDLSYDEAPLQILACEVKQLRNISIPYVKVQRNNHEEREATWELESSMRERYPQLFVGDA</sequence>
<name>A0A6P5G508_ANACO</name>
<dbReference type="PANTHER" id="PTHR46148">
    <property type="entry name" value="CHROMO DOMAIN-CONTAINING PROTEIN"/>
    <property type="match status" value="1"/>
</dbReference>
<accession>A0A6P5G508</accession>
<protein>
    <submittedName>
        <fullName evidence="3">Uncharacterized protein LOC109718503</fullName>
    </submittedName>
</protein>
<reference evidence="3" key="2">
    <citation type="submission" date="2025-08" db="UniProtKB">
        <authorList>
            <consortium name="RefSeq"/>
        </authorList>
    </citation>
    <scope>IDENTIFICATION</scope>
    <source>
        <tissue evidence="3">Leaf</tissue>
    </source>
</reference>
<dbReference type="GeneID" id="109718503"/>
<gene>
    <name evidence="3" type="primary">LOC109718503</name>
</gene>
<dbReference type="Proteomes" id="UP000515123">
    <property type="component" value="Linkage group 12"/>
</dbReference>
<evidence type="ECO:0000259" key="1">
    <source>
        <dbReference type="Pfam" id="PF24626"/>
    </source>
</evidence>
<dbReference type="AlphaFoldDB" id="A0A6P5G508"/>
<evidence type="ECO:0000313" key="3">
    <source>
        <dbReference type="RefSeq" id="XP_020100345.1"/>
    </source>
</evidence>
<evidence type="ECO:0000313" key="2">
    <source>
        <dbReference type="Proteomes" id="UP000515123"/>
    </source>
</evidence>
<dbReference type="Pfam" id="PF24626">
    <property type="entry name" value="SH3_Tf2-1"/>
    <property type="match status" value="1"/>
</dbReference>
<dbReference type="PANTHER" id="PTHR46148:SF60">
    <property type="entry name" value="CHROMO DOMAIN-CONTAINING PROTEIN"/>
    <property type="match status" value="1"/>
</dbReference>
<proteinExistence type="predicted"/>
<dbReference type="RefSeq" id="XP_020100345.1">
    <property type="nucleotide sequence ID" value="XM_020244756.1"/>
</dbReference>
<dbReference type="OrthoDB" id="1931063at2759"/>
<organism evidence="2 3">
    <name type="scientific">Ananas comosus</name>
    <name type="common">Pineapple</name>
    <name type="synonym">Ananas ananas</name>
    <dbReference type="NCBI Taxonomy" id="4615"/>
    <lineage>
        <taxon>Eukaryota</taxon>
        <taxon>Viridiplantae</taxon>
        <taxon>Streptophyta</taxon>
        <taxon>Embryophyta</taxon>
        <taxon>Tracheophyta</taxon>
        <taxon>Spermatophyta</taxon>
        <taxon>Magnoliopsida</taxon>
        <taxon>Liliopsida</taxon>
        <taxon>Poales</taxon>
        <taxon>Bromeliaceae</taxon>
        <taxon>Bromelioideae</taxon>
        <taxon>Ananas</taxon>
    </lineage>
</organism>
<reference evidence="2" key="1">
    <citation type="journal article" date="2015" name="Nat. Genet.">
        <title>The pineapple genome and the evolution of CAM photosynthesis.</title>
        <authorList>
            <person name="Ming R."/>
            <person name="VanBuren R."/>
            <person name="Wai C.M."/>
            <person name="Tang H."/>
            <person name="Schatz M.C."/>
            <person name="Bowers J.E."/>
            <person name="Lyons E."/>
            <person name="Wang M.L."/>
            <person name="Chen J."/>
            <person name="Biggers E."/>
            <person name="Zhang J."/>
            <person name="Huang L."/>
            <person name="Zhang L."/>
            <person name="Miao W."/>
            <person name="Zhang J."/>
            <person name="Ye Z."/>
            <person name="Miao C."/>
            <person name="Lin Z."/>
            <person name="Wang H."/>
            <person name="Zhou H."/>
            <person name="Yim W.C."/>
            <person name="Priest H.D."/>
            <person name="Zheng C."/>
            <person name="Woodhouse M."/>
            <person name="Edger P.P."/>
            <person name="Guyot R."/>
            <person name="Guo H.B."/>
            <person name="Guo H."/>
            <person name="Zheng G."/>
            <person name="Singh R."/>
            <person name="Sharma A."/>
            <person name="Min X."/>
            <person name="Zheng Y."/>
            <person name="Lee H."/>
            <person name="Gurtowski J."/>
            <person name="Sedlazeck F.J."/>
            <person name="Harkess A."/>
            <person name="McKain M.R."/>
            <person name="Liao Z."/>
            <person name="Fang J."/>
            <person name="Liu J."/>
            <person name="Zhang X."/>
            <person name="Zhang Q."/>
            <person name="Hu W."/>
            <person name="Qin Y."/>
            <person name="Wang K."/>
            <person name="Chen L.Y."/>
            <person name="Shirley N."/>
            <person name="Lin Y.R."/>
            <person name="Liu L.Y."/>
            <person name="Hernandez A.G."/>
            <person name="Wright C.L."/>
            <person name="Bulone V."/>
            <person name="Tuskan G.A."/>
            <person name="Heath K."/>
            <person name="Zee F."/>
            <person name="Moore P.H."/>
            <person name="Sunkar R."/>
            <person name="Leebens-Mack J.H."/>
            <person name="Mockler T."/>
            <person name="Bennetzen J.L."/>
            <person name="Freeling M."/>
            <person name="Sankoff D."/>
            <person name="Paterson A.H."/>
            <person name="Zhu X."/>
            <person name="Yang X."/>
            <person name="Smith J.A."/>
            <person name="Cushman J.C."/>
            <person name="Paull R.E."/>
            <person name="Yu Q."/>
        </authorList>
    </citation>
    <scope>NUCLEOTIDE SEQUENCE [LARGE SCALE GENOMIC DNA]</scope>
    <source>
        <strain evidence="2">cv. F153</strain>
    </source>
</reference>